<feature type="domain" description="Nephrocystin 3-like N-terminal" evidence="2">
    <location>
        <begin position="134"/>
        <end position="302"/>
    </location>
</feature>
<dbReference type="InterPro" id="IPR056693">
    <property type="entry name" value="DUF7791"/>
</dbReference>
<dbReference type="PANTHER" id="PTHR10039:SF5">
    <property type="entry name" value="NACHT DOMAIN-CONTAINING PROTEIN"/>
    <property type="match status" value="1"/>
</dbReference>
<dbReference type="PANTHER" id="PTHR10039">
    <property type="entry name" value="AMELOGENIN"/>
    <property type="match status" value="1"/>
</dbReference>
<dbReference type="SUPFAM" id="SSF52540">
    <property type="entry name" value="P-loop containing nucleoside triphosphate hydrolases"/>
    <property type="match status" value="1"/>
</dbReference>
<keyword evidence="5" id="KW-1185">Reference proteome</keyword>
<dbReference type="Gene3D" id="3.40.50.300">
    <property type="entry name" value="P-loop containing nucleotide triphosphate hydrolases"/>
    <property type="match status" value="1"/>
</dbReference>
<reference evidence="4 5" key="1">
    <citation type="journal article" date="2024" name="Commun. Biol.">
        <title>Comparative genomic analysis of thermophilic fungi reveals convergent evolutionary adaptations and gene losses.</title>
        <authorList>
            <person name="Steindorff A.S."/>
            <person name="Aguilar-Pontes M.V."/>
            <person name="Robinson A.J."/>
            <person name="Andreopoulos B."/>
            <person name="LaButti K."/>
            <person name="Kuo A."/>
            <person name="Mondo S."/>
            <person name="Riley R."/>
            <person name="Otillar R."/>
            <person name="Haridas S."/>
            <person name="Lipzen A."/>
            <person name="Grimwood J."/>
            <person name="Schmutz J."/>
            <person name="Clum A."/>
            <person name="Reid I.D."/>
            <person name="Moisan M.C."/>
            <person name="Butler G."/>
            <person name="Nguyen T.T.M."/>
            <person name="Dewar K."/>
            <person name="Conant G."/>
            <person name="Drula E."/>
            <person name="Henrissat B."/>
            <person name="Hansel C."/>
            <person name="Singer S."/>
            <person name="Hutchinson M.I."/>
            <person name="de Vries R.P."/>
            <person name="Natvig D.O."/>
            <person name="Powell A.J."/>
            <person name="Tsang A."/>
            <person name="Grigoriev I.V."/>
        </authorList>
    </citation>
    <scope>NUCLEOTIDE SEQUENCE [LARGE SCALE GENOMIC DNA]</scope>
    <source>
        <strain evidence="4 5">ATCC 22073</strain>
    </source>
</reference>
<accession>A0ABR4D3F9</accession>
<protein>
    <recommendedName>
        <fullName evidence="6">NACHT domain-containing protein</fullName>
    </recommendedName>
</protein>
<sequence length="914" mass="104175">MLCLQAISSERQSAILRYTEKLWEVGQHLVHDHRDKVHQIEDAVKSLDREATQYLDGSGNGESLISRISRALETLGSSCSRDYIAEHEVVKSLYFECLAYRHDSIPDAHQNTYHWALFGPSPEGEGAEHPGCTIREWLRTGDGIYWVSGKPGSGKSTFMKFVADHCLTQELLAKWAGDKDCVVASYYFWSAGTDLQKTTEGLLRTLLFDIFVRCPSLIQVTVPDRWEQHSKKKLFGLPTWRIPELLSALERPASHDIASHKVCLFIDGLDEYHGGHDDHLRVVRMLKRLSLGGNFKICVSSRPWNVFEDELGQDPTRKLYMHELTRQDIKRYVTSTLEASRHWRTGTDIDAPYRRVMANITDRAEGVFLWVVLVVRSVLEGLSNRDPIEMLEQRVRDIPTDLDVFFQRIIESVDPRYRKHMAVYFLVLLDSPGTLTLIHFWFLDRFFNLNVDTALGPVSITHVLRPGRQFTMSRQLNARCMGLIEASPAALPNGPQDEYTTVTLLNLGTVTFLHRTVRDFLQTEKVASLLTNIADSYPTNTAMLLACSSLEKSMYGYSNDPMMAVHVEIGRRDIIHRDVMHSWIENRAMQQLVEFIGHIKHQVLTYASRVDALSPGIVARCVDELRREPDDSTFAYMLVKYGLCEYVRKSVLCGSKGFIDRTILLQFALDAAANDKPQVAMLPMVKTLLDVGAPVTDDVWFSFCTKANRARGRLTKEDMDNYLKEQQQLLDVVLPVVEDINATAHSTHRESAEVAWADLFIFCVEGDHIHHANQERTGPAVNLISTLFEYGADPNAPCRGTTAWLRFSGVVRNRAAGRNSDWMDAMSLVTEALVNKGADLSKESSLKPDEVADIFPPRAARRILEAMARRQKQTQESHMKPSEQVNQKGSWKLWNLPAPRWFPLWQWLRPWQQY</sequence>
<comment type="caution">
    <text evidence="4">The sequence shown here is derived from an EMBL/GenBank/DDBJ whole genome shotgun (WGS) entry which is preliminary data.</text>
</comment>
<dbReference type="InterPro" id="IPR056884">
    <property type="entry name" value="NPHP3-like_N"/>
</dbReference>
<feature type="domain" description="DUF7791" evidence="3">
    <location>
        <begin position="412"/>
        <end position="545"/>
    </location>
</feature>
<dbReference type="RefSeq" id="XP_070863297.1">
    <property type="nucleotide sequence ID" value="XM_071013863.1"/>
</dbReference>
<dbReference type="EMBL" id="JAZGUE010000007">
    <property type="protein sequence ID" value="KAL2264570.1"/>
    <property type="molecule type" value="Genomic_DNA"/>
</dbReference>
<dbReference type="Pfam" id="PF25053">
    <property type="entry name" value="DUF7791"/>
    <property type="match status" value="1"/>
</dbReference>
<evidence type="ECO:0000259" key="2">
    <source>
        <dbReference type="Pfam" id="PF24883"/>
    </source>
</evidence>
<evidence type="ECO:0000313" key="5">
    <source>
        <dbReference type="Proteomes" id="UP001600064"/>
    </source>
</evidence>
<dbReference type="Pfam" id="PF24883">
    <property type="entry name" value="NPHP3_N"/>
    <property type="match status" value="1"/>
</dbReference>
<organism evidence="4 5">
    <name type="scientific">Remersonia thermophila</name>
    <dbReference type="NCBI Taxonomy" id="72144"/>
    <lineage>
        <taxon>Eukaryota</taxon>
        <taxon>Fungi</taxon>
        <taxon>Dikarya</taxon>
        <taxon>Ascomycota</taxon>
        <taxon>Pezizomycotina</taxon>
        <taxon>Sordariomycetes</taxon>
        <taxon>Sordariomycetidae</taxon>
        <taxon>Sordariales</taxon>
        <taxon>Sordariales incertae sedis</taxon>
        <taxon>Remersonia</taxon>
    </lineage>
</organism>
<proteinExistence type="predicted"/>
<evidence type="ECO:0008006" key="6">
    <source>
        <dbReference type="Google" id="ProtNLM"/>
    </source>
</evidence>
<dbReference type="Proteomes" id="UP001600064">
    <property type="component" value="Unassembled WGS sequence"/>
</dbReference>
<evidence type="ECO:0000256" key="1">
    <source>
        <dbReference type="ARBA" id="ARBA00022737"/>
    </source>
</evidence>
<dbReference type="InterPro" id="IPR027417">
    <property type="entry name" value="P-loop_NTPase"/>
</dbReference>
<evidence type="ECO:0000313" key="4">
    <source>
        <dbReference type="EMBL" id="KAL2264570.1"/>
    </source>
</evidence>
<evidence type="ECO:0000259" key="3">
    <source>
        <dbReference type="Pfam" id="PF25053"/>
    </source>
</evidence>
<name>A0ABR4D3F9_9PEZI</name>
<gene>
    <name evidence="4" type="ORF">VTJ83DRAFT_7080</name>
</gene>
<keyword evidence="1" id="KW-0677">Repeat</keyword>
<dbReference type="GeneID" id="98128507"/>